<dbReference type="AlphaFoldDB" id="A0A3Q0SAM7"/>
<dbReference type="OMA" id="IKATVEW"/>
<keyword evidence="2" id="KW-1185">Reference proteome</keyword>
<reference evidence="1" key="2">
    <citation type="submission" date="2025-09" db="UniProtKB">
        <authorList>
            <consortium name="Ensembl"/>
        </authorList>
    </citation>
    <scope>IDENTIFICATION</scope>
</reference>
<dbReference type="GO" id="GO:0003676">
    <property type="term" value="F:nucleic acid binding"/>
    <property type="evidence" value="ECO:0007669"/>
    <property type="project" value="InterPro"/>
</dbReference>
<reference evidence="1" key="1">
    <citation type="submission" date="2025-08" db="UniProtKB">
        <authorList>
            <consortium name="Ensembl"/>
        </authorList>
    </citation>
    <scope>IDENTIFICATION</scope>
</reference>
<accession>A0A3Q0SAM7</accession>
<evidence type="ECO:0000313" key="2">
    <source>
        <dbReference type="Proteomes" id="UP000261340"/>
    </source>
</evidence>
<organism evidence="1 2">
    <name type="scientific">Amphilophus citrinellus</name>
    <name type="common">Midas cichlid</name>
    <name type="synonym">Cichlasoma citrinellum</name>
    <dbReference type="NCBI Taxonomy" id="61819"/>
    <lineage>
        <taxon>Eukaryota</taxon>
        <taxon>Metazoa</taxon>
        <taxon>Chordata</taxon>
        <taxon>Craniata</taxon>
        <taxon>Vertebrata</taxon>
        <taxon>Euteleostomi</taxon>
        <taxon>Actinopterygii</taxon>
        <taxon>Neopterygii</taxon>
        <taxon>Teleostei</taxon>
        <taxon>Neoteleostei</taxon>
        <taxon>Acanthomorphata</taxon>
        <taxon>Ovalentaria</taxon>
        <taxon>Cichlomorphae</taxon>
        <taxon>Cichliformes</taxon>
        <taxon>Cichlidae</taxon>
        <taxon>New World cichlids</taxon>
        <taxon>Cichlasomatinae</taxon>
        <taxon>Heroini</taxon>
        <taxon>Amphilophus</taxon>
    </lineage>
</organism>
<dbReference type="Gene3D" id="3.30.420.10">
    <property type="entry name" value="Ribonuclease H-like superfamily/Ribonuclease H"/>
    <property type="match status" value="1"/>
</dbReference>
<proteinExistence type="predicted"/>
<sequence>MRFQMHSHDNNPKHTIKATVEWRKKHIKVMKWLIQSPDLNPIKNLSLKDKLEWSKIHPEMYKKHLTAVFVIKGFSTEY</sequence>
<dbReference type="Ensembl" id="ENSACIT00000020446.1">
    <property type="protein sequence ID" value="ENSACIP00000019917.1"/>
    <property type="gene ID" value="ENSACIG00000015482.1"/>
</dbReference>
<evidence type="ECO:0000313" key="1">
    <source>
        <dbReference type="Ensembl" id="ENSACIP00000019917.1"/>
    </source>
</evidence>
<dbReference type="InterPro" id="IPR036397">
    <property type="entry name" value="RNaseH_sf"/>
</dbReference>
<protein>
    <submittedName>
        <fullName evidence="1">Uncharacterized protein</fullName>
    </submittedName>
</protein>
<dbReference type="GeneTree" id="ENSGT01150000289668"/>
<dbReference type="STRING" id="61819.ENSACIP00000019917"/>
<name>A0A3Q0SAM7_AMPCI</name>
<dbReference type="Proteomes" id="UP000261340">
    <property type="component" value="Unplaced"/>
</dbReference>